<organism evidence="8 9">
    <name type="scientific">Diploptera punctata</name>
    <name type="common">Pacific beetle cockroach</name>
    <dbReference type="NCBI Taxonomy" id="6984"/>
    <lineage>
        <taxon>Eukaryota</taxon>
        <taxon>Metazoa</taxon>
        <taxon>Ecdysozoa</taxon>
        <taxon>Arthropoda</taxon>
        <taxon>Hexapoda</taxon>
        <taxon>Insecta</taxon>
        <taxon>Pterygota</taxon>
        <taxon>Neoptera</taxon>
        <taxon>Polyneoptera</taxon>
        <taxon>Dictyoptera</taxon>
        <taxon>Blattodea</taxon>
        <taxon>Blaberoidea</taxon>
        <taxon>Blaberidae</taxon>
        <taxon>Diplopterinae</taxon>
        <taxon>Diploptera</taxon>
    </lineage>
</organism>
<dbReference type="GO" id="GO:0007165">
    <property type="term" value="P:signal transduction"/>
    <property type="evidence" value="ECO:0007669"/>
    <property type="project" value="TreeGrafter"/>
</dbReference>
<feature type="transmembrane region" description="Helical" evidence="6">
    <location>
        <begin position="7"/>
        <end position="26"/>
    </location>
</feature>
<evidence type="ECO:0000256" key="3">
    <source>
        <dbReference type="ARBA" id="ARBA00022692"/>
    </source>
</evidence>
<feature type="transmembrane region" description="Helical" evidence="6">
    <location>
        <begin position="78"/>
        <end position="102"/>
    </location>
</feature>
<dbReference type="Gene3D" id="1.20.144.10">
    <property type="entry name" value="Phosphatidic acid phosphatase type 2/haloperoxidase"/>
    <property type="match status" value="1"/>
</dbReference>
<evidence type="ECO:0000313" key="9">
    <source>
        <dbReference type="Proteomes" id="UP001233999"/>
    </source>
</evidence>
<dbReference type="AlphaFoldDB" id="A0AAD7ZBL3"/>
<dbReference type="Pfam" id="PF01569">
    <property type="entry name" value="PAP2"/>
    <property type="match status" value="1"/>
</dbReference>
<dbReference type="CDD" id="cd03384">
    <property type="entry name" value="PAP2_wunen"/>
    <property type="match status" value="1"/>
</dbReference>
<evidence type="ECO:0000256" key="5">
    <source>
        <dbReference type="ARBA" id="ARBA00023136"/>
    </source>
</evidence>
<comment type="similarity">
    <text evidence="2">Belongs to the PA-phosphatase related phosphoesterase family.</text>
</comment>
<feature type="domain" description="Phosphatidic acid phosphatase type 2/haloperoxidase" evidence="7">
    <location>
        <begin position="97"/>
        <end position="240"/>
    </location>
</feature>
<feature type="non-terminal residue" evidence="8">
    <location>
        <position position="282"/>
    </location>
</feature>
<comment type="subcellular location">
    <subcellularLocation>
        <location evidence="1">Membrane</location>
        <topology evidence="1">Multi-pass membrane protein</topology>
    </subcellularLocation>
</comment>
<gene>
    <name evidence="8" type="ORF">L9F63_005749</name>
</gene>
<dbReference type="InterPro" id="IPR036938">
    <property type="entry name" value="PAP2/HPO_sf"/>
</dbReference>
<keyword evidence="5 6" id="KW-0472">Membrane</keyword>
<dbReference type="PANTHER" id="PTHR10165:SF103">
    <property type="entry name" value="PHOSPHOLIPID PHOSPHATASE HOMOLOG 1.2 HOMOLOG"/>
    <property type="match status" value="1"/>
</dbReference>
<feature type="transmembrane region" description="Helical" evidence="6">
    <location>
        <begin position="225"/>
        <end position="246"/>
    </location>
</feature>
<keyword evidence="3 6" id="KW-0812">Transmembrane</keyword>
<evidence type="ECO:0000313" key="8">
    <source>
        <dbReference type="EMBL" id="KAJ9577669.1"/>
    </source>
</evidence>
<dbReference type="Proteomes" id="UP001233999">
    <property type="component" value="Unassembled WGS sequence"/>
</dbReference>
<dbReference type="SMART" id="SM00014">
    <property type="entry name" value="acidPPc"/>
    <property type="match status" value="1"/>
</dbReference>
<keyword evidence="4 6" id="KW-1133">Transmembrane helix</keyword>
<evidence type="ECO:0000259" key="7">
    <source>
        <dbReference type="SMART" id="SM00014"/>
    </source>
</evidence>
<comment type="caution">
    <text evidence="8">The sequence shown here is derived from an EMBL/GenBank/DDBJ whole genome shotgun (WGS) entry which is preliminary data.</text>
</comment>
<protein>
    <recommendedName>
        <fullName evidence="7">Phosphatidic acid phosphatase type 2/haloperoxidase domain-containing protein</fullName>
    </recommendedName>
</protein>
<feature type="transmembrane region" description="Helical" evidence="6">
    <location>
        <begin position="195"/>
        <end position="213"/>
    </location>
</feature>
<dbReference type="GO" id="GO:0005886">
    <property type="term" value="C:plasma membrane"/>
    <property type="evidence" value="ECO:0007669"/>
    <property type="project" value="TreeGrafter"/>
</dbReference>
<dbReference type="InterPro" id="IPR000326">
    <property type="entry name" value="PAP2/HPO"/>
</dbReference>
<evidence type="ECO:0000256" key="6">
    <source>
        <dbReference type="SAM" id="Phobius"/>
    </source>
</evidence>
<proteinExistence type="inferred from homology"/>
<reference evidence="8" key="2">
    <citation type="submission" date="2023-05" db="EMBL/GenBank/DDBJ databases">
        <authorList>
            <person name="Fouks B."/>
        </authorList>
    </citation>
    <scope>NUCLEOTIDE SEQUENCE</scope>
    <source>
        <strain evidence="8">Stay&amp;Tobe</strain>
        <tissue evidence="8">Testes</tissue>
    </source>
</reference>
<accession>A0AAD7ZBL3</accession>
<dbReference type="EMBL" id="JASPKZ010009350">
    <property type="protein sequence ID" value="KAJ9577669.1"/>
    <property type="molecule type" value="Genomic_DNA"/>
</dbReference>
<dbReference type="GO" id="GO:0046839">
    <property type="term" value="P:phospholipid dephosphorylation"/>
    <property type="evidence" value="ECO:0007669"/>
    <property type="project" value="TreeGrafter"/>
</dbReference>
<sequence>SIVIRISCVVLGIVTLILFLVVPPFHRGFYCDDESIRYPVPETETVNVVTLALVSVGVPVIAILITEAVQAGISSPTTLVFFGWTPQVWMVQSYAHIGVFLFGAGIEASMVEAAKRLVGRLRPHFFYACLPVGIDCSPDHIHQYQLQYTCSGDADIVLEARMSFPSGHSSLAFYAATFLVMYLQNRMTWQPTKLLRHLVQFLAVTAAWATALTRVSDYMHHWSDVLAGISIGTLVAILTVVFMSNLRRSRADDEAMESLCDKRTIMSYNATESRVITNNDLC</sequence>
<dbReference type="PANTHER" id="PTHR10165">
    <property type="entry name" value="LIPID PHOSPHATE PHOSPHATASE"/>
    <property type="match status" value="1"/>
</dbReference>
<name>A0AAD7ZBL3_DIPPU</name>
<evidence type="ECO:0000256" key="1">
    <source>
        <dbReference type="ARBA" id="ARBA00004141"/>
    </source>
</evidence>
<dbReference type="InterPro" id="IPR043216">
    <property type="entry name" value="PAP-like"/>
</dbReference>
<evidence type="ECO:0000256" key="4">
    <source>
        <dbReference type="ARBA" id="ARBA00022989"/>
    </source>
</evidence>
<dbReference type="GO" id="GO:0006644">
    <property type="term" value="P:phospholipid metabolic process"/>
    <property type="evidence" value="ECO:0007669"/>
    <property type="project" value="InterPro"/>
</dbReference>
<dbReference type="SUPFAM" id="SSF48317">
    <property type="entry name" value="Acid phosphatase/Vanadium-dependent haloperoxidase"/>
    <property type="match status" value="1"/>
</dbReference>
<keyword evidence="9" id="KW-1185">Reference proteome</keyword>
<evidence type="ECO:0000256" key="2">
    <source>
        <dbReference type="ARBA" id="ARBA00008816"/>
    </source>
</evidence>
<feature type="transmembrane region" description="Helical" evidence="6">
    <location>
        <begin position="46"/>
        <end position="66"/>
    </location>
</feature>
<dbReference type="GO" id="GO:0008195">
    <property type="term" value="F:phosphatidate phosphatase activity"/>
    <property type="evidence" value="ECO:0007669"/>
    <property type="project" value="TreeGrafter"/>
</dbReference>
<reference evidence="8" key="1">
    <citation type="journal article" date="2023" name="IScience">
        <title>Live-bearing cockroach genome reveals convergent evolutionary mechanisms linked to viviparity in insects and beyond.</title>
        <authorList>
            <person name="Fouks B."/>
            <person name="Harrison M.C."/>
            <person name="Mikhailova A.A."/>
            <person name="Marchal E."/>
            <person name="English S."/>
            <person name="Carruthers M."/>
            <person name="Jennings E.C."/>
            <person name="Chiamaka E.L."/>
            <person name="Frigard R.A."/>
            <person name="Pippel M."/>
            <person name="Attardo G.M."/>
            <person name="Benoit J.B."/>
            <person name="Bornberg-Bauer E."/>
            <person name="Tobe S.S."/>
        </authorList>
    </citation>
    <scope>NUCLEOTIDE SEQUENCE</scope>
    <source>
        <strain evidence="8">Stay&amp;Tobe</strain>
    </source>
</reference>